<dbReference type="Proteomes" id="UP001595443">
    <property type="component" value="Unassembled WGS sequence"/>
</dbReference>
<feature type="transmembrane region" description="Helical" evidence="8">
    <location>
        <begin position="57"/>
        <end position="77"/>
    </location>
</feature>
<comment type="similarity">
    <text evidence="2 7">Belongs to the cytochrome c oxidase subunit 3 family.</text>
</comment>
<comment type="caution">
    <text evidence="10">The sequence shown here is derived from an EMBL/GenBank/DDBJ whole genome shotgun (WGS) entry which is preliminary data.</text>
</comment>
<keyword evidence="4 7" id="KW-0812">Transmembrane</keyword>
<evidence type="ECO:0000313" key="10">
    <source>
        <dbReference type="EMBL" id="MFC2968082.1"/>
    </source>
</evidence>
<dbReference type="PROSITE" id="PS50253">
    <property type="entry name" value="COX3"/>
    <property type="match status" value="1"/>
</dbReference>
<dbReference type="PANTHER" id="PTHR11403:SF2">
    <property type="entry name" value="CYTOCHROME BO(3) UBIQUINOL OXIDASE SUBUNIT 3"/>
    <property type="match status" value="1"/>
</dbReference>
<dbReference type="InterPro" id="IPR013833">
    <property type="entry name" value="Cyt_c_oxidase_su3_a-hlx"/>
</dbReference>
<gene>
    <name evidence="10" type="ORF">ACFOES_08255</name>
</gene>
<sequence length="185" mass="19849">MSTATVNAPADLSDRQRRMYRGSFFLVILGEAMIFITLFSTRFLLAGTGHPDTANGTLGLAVTIVLLISLAPLATGLGRVQRGASGAGWLWLSVLLGLCALAVIVYDWSTLALAVGSRYGENYVLSTGYHALHIVLGLVGLAVVAGADGRGSFSKGNHWQVEAAAMFWTFVVLTWLMLYAVFFIY</sequence>
<dbReference type="Pfam" id="PF00510">
    <property type="entry name" value="COX3"/>
    <property type="match status" value="1"/>
</dbReference>
<feature type="transmembrane region" description="Helical" evidence="8">
    <location>
        <begin position="24"/>
        <end position="45"/>
    </location>
</feature>
<evidence type="ECO:0000256" key="2">
    <source>
        <dbReference type="ARBA" id="ARBA00010581"/>
    </source>
</evidence>
<evidence type="ECO:0000313" key="11">
    <source>
        <dbReference type="Proteomes" id="UP001595443"/>
    </source>
</evidence>
<evidence type="ECO:0000256" key="8">
    <source>
        <dbReference type="SAM" id="Phobius"/>
    </source>
</evidence>
<keyword evidence="3" id="KW-1003">Cell membrane</keyword>
<evidence type="ECO:0000259" key="9">
    <source>
        <dbReference type="PROSITE" id="PS50253"/>
    </source>
</evidence>
<dbReference type="RefSeq" id="WP_377832756.1">
    <property type="nucleotide sequence ID" value="NZ_JBHRSK010000004.1"/>
</dbReference>
<evidence type="ECO:0000256" key="3">
    <source>
        <dbReference type="ARBA" id="ARBA00022475"/>
    </source>
</evidence>
<dbReference type="EMBL" id="JBHRSK010000004">
    <property type="protein sequence ID" value="MFC2968082.1"/>
    <property type="molecule type" value="Genomic_DNA"/>
</dbReference>
<feature type="domain" description="Heme-copper oxidase subunit III family profile" evidence="9">
    <location>
        <begin position="1"/>
        <end position="185"/>
    </location>
</feature>
<evidence type="ECO:0000256" key="6">
    <source>
        <dbReference type="ARBA" id="ARBA00023136"/>
    </source>
</evidence>
<evidence type="ECO:0000256" key="7">
    <source>
        <dbReference type="RuleBase" id="RU003376"/>
    </source>
</evidence>
<feature type="transmembrane region" description="Helical" evidence="8">
    <location>
        <begin position="159"/>
        <end position="184"/>
    </location>
</feature>
<dbReference type="InterPro" id="IPR035973">
    <property type="entry name" value="Cyt_c_oxidase_su3-like_sf"/>
</dbReference>
<name>A0ABV7AH43_9RHOB</name>
<evidence type="ECO:0000256" key="4">
    <source>
        <dbReference type="ARBA" id="ARBA00022692"/>
    </source>
</evidence>
<evidence type="ECO:0000256" key="5">
    <source>
        <dbReference type="ARBA" id="ARBA00022989"/>
    </source>
</evidence>
<dbReference type="InterPro" id="IPR024791">
    <property type="entry name" value="Cyt_c/ubiquinol_Oxase_su3"/>
</dbReference>
<reference evidence="11" key="1">
    <citation type="journal article" date="2019" name="Int. J. Syst. Evol. Microbiol.">
        <title>The Global Catalogue of Microorganisms (GCM) 10K type strain sequencing project: providing services to taxonomists for standard genome sequencing and annotation.</title>
        <authorList>
            <consortium name="The Broad Institute Genomics Platform"/>
            <consortium name="The Broad Institute Genome Sequencing Center for Infectious Disease"/>
            <person name="Wu L."/>
            <person name="Ma J."/>
        </authorList>
    </citation>
    <scope>NUCLEOTIDE SEQUENCE [LARGE SCALE GENOMIC DNA]</scope>
    <source>
        <strain evidence="11">KCTC 62192</strain>
    </source>
</reference>
<organism evidence="10 11">
    <name type="scientific">Acidimangrovimonas pyrenivorans</name>
    <dbReference type="NCBI Taxonomy" id="2030798"/>
    <lineage>
        <taxon>Bacteria</taxon>
        <taxon>Pseudomonadati</taxon>
        <taxon>Pseudomonadota</taxon>
        <taxon>Alphaproteobacteria</taxon>
        <taxon>Rhodobacterales</taxon>
        <taxon>Paracoccaceae</taxon>
        <taxon>Acidimangrovimonas</taxon>
    </lineage>
</organism>
<dbReference type="SUPFAM" id="SSF81452">
    <property type="entry name" value="Cytochrome c oxidase subunit III-like"/>
    <property type="match status" value="1"/>
</dbReference>
<protein>
    <submittedName>
        <fullName evidence="10">Heme-copper oxidase subunit III</fullName>
    </submittedName>
</protein>
<feature type="transmembrane region" description="Helical" evidence="8">
    <location>
        <begin position="89"/>
        <end position="108"/>
    </location>
</feature>
<comment type="subcellular location">
    <subcellularLocation>
        <location evidence="1 7">Cell membrane</location>
        <topology evidence="1 7">Multi-pass membrane protein</topology>
    </subcellularLocation>
</comment>
<dbReference type="Gene3D" id="1.20.120.80">
    <property type="entry name" value="Cytochrome c oxidase, subunit III, four-helix bundle"/>
    <property type="match status" value="1"/>
</dbReference>
<evidence type="ECO:0000256" key="1">
    <source>
        <dbReference type="ARBA" id="ARBA00004651"/>
    </source>
</evidence>
<accession>A0ABV7AH43</accession>
<dbReference type="InterPro" id="IPR000298">
    <property type="entry name" value="Cyt_c_oxidase-like_su3"/>
</dbReference>
<keyword evidence="5 8" id="KW-1133">Transmembrane helix</keyword>
<feature type="transmembrane region" description="Helical" evidence="8">
    <location>
        <begin position="128"/>
        <end position="147"/>
    </location>
</feature>
<dbReference type="PANTHER" id="PTHR11403">
    <property type="entry name" value="CYTOCHROME C OXIDASE SUBUNIT III"/>
    <property type="match status" value="1"/>
</dbReference>
<keyword evidence="11" id="KW-1185">Reference proteome</keyword>
<proteinExistence type="inferred from homology"/>
<keyword evidence="6 8" id="KW-0472">Membrane</keyword>